<dbReference type="GeneID" id="81377428"/>
<dbReference type="RefSeq" id="XP_056481955.1">
    <property type="nucleotide sequence ID" value="XM_056638448.1"/>
</dbReference>
<dbReference type="InterPro" id="IPR051265">
    <property type="entry name" value="HIBADH-related_NP60_sf"/>
</dbReference>
<dbReference type="InterPro" id="IPR036291">
    <property type="entry name" value="NAD(P)-bd_dom_sf"/>
</dbReference>
<sequence>MMAPTIAWLGLGNMGMGMASNLAKKGIIKCSFIVYNRTVSRARQFQALNPNTVVAESAAEAAAKADIIFTCLGDDTAVSEIIDLIITSTTIKGKLFVDCSTIHPDTTTAIANKFQDAGAEFVTSLIHLLWNTYVFN</sequence>
<dbReference type="GO" id="GO:0050661">
    <property type="term" value="F:NADP binding"/>
    <property type="evidence" value="ECO:0007669"/>
    <property type="project" value="InterPro"/>
</dbReference>
<dbReference type="InterPro" id="IPR006115">
    <property type="entry name" value="6PGDH_NADP-bd"/>
</dbReference>
<dbReference type="Gene3D" id="3.40.50.720">
    <property type="entry name" value="NAD(P)-binding Rossmann-like Domain"/>
    <property type="match status" value="1"/>
</dbReference>
<dbReference type="OrthoDB" id="435038at2759"/>
<keyword evidence="3" id="KW-1185">Reference proteome</keyword>
<name>A0A9W9SEH3_9EURO</name>
<reference evidence="2" key="1">
    <citation type="submission" date="2022-12" db="EMBL/GenBank/DDBJ databases">
        <authorList>
            <person name="Petersen C."/>
        </authorList>
    </citation>
    <scope>NUCLEOTIDE SEQUENCE</scope>
    <source>
        <strain evidence="2">IBT 29677</strain>
    </source>
</reference>
<evidence type="ECO:0000313" key="3">
    <source>
        <dbReference type="Proteomes" id="UP001147747"/>
    </source>
</evidence>
<organism evidence="2 3">
    <name type="scientific">Penicillium cosmopolitanum</name>
    <dbReference type="NCBI Taxonomy" id="1131564"/>
    <lineage>
        <taxon>Eukaryota</taxon>
        <taxon>Fungi</taxon>
        <taxon>Dikarya</taxon>
        <taxon>Ascomycota</taxon>
        <taxon>Pezizomycotina</taxon>
        <taxon>Eurotiomycetes</taxon>
        <taxon>Eurotiomycetidae</taxon>
        <taxon>Eurotiales</taxon>
        <taxon>Aspergillaceae</taxon>
        <taxon>Penicillium</taxon>
    </lineage>
</organism>
<dbReference type="EMBL" id="JAPZBU010000012">
    <property type="protein sequence ID" value="KAJ5376925.1"/>
    <property type="molecule type" value="Genomic_DNA"/>
</dbReference>
<dbReference type="AlphaFoldDB" id="A0A9W9SEH3"/>
<comment type="caution">
    <text evidence="2">The sequence shown here is derived from an EMBL/GenBank/DDBJ whole genome shotgun (WGS) entry which is preliminary data.</text>
</comment>
<evidence type="ECO:0000313" key="2">
    <source>
        <dbReference type="EMBL" id="KAJ5376925.1"/>
    </source>
</evidence>
<proteinExistence type="predicted"/>
<dbReference type="Proteomes" id="UP001147747">
    <property type="component" value="Unassembled WGS sequence"/>
</dbReference>
<protein>
    <submittedName>
        <fullName evidence="2">6-phosphogluconate dehydrogenase-like protein NAD-binding protein</fullName>
    </submittedName>
</protein>
<dbReference type="PANTHER" id="PTHR43580">
    <property type="entry name" value="OXIDOREDUCTASE GLYR1-RELATED"/>
    <property type="match status" value="1"/>
</dbReference>
<accession>A0A9W9SEH3</accession>
<dbReference type="Pfam" id="PF03446">
    <property type="entry name" value="NAD_binding_2"/>
    <property type="match status" value="1"/>
</dbReference>
<gene>
    <name evidence="2" type="ORF">N7509_013811</name>
</gene>
<evidence type="ECO:0000259" key="1">
    <source>
        <dbReference type="Pfam" id="PF03446"/>
    </source>
</evidence>
<dbReference type="SUPFAM" id="SSF51735">
    <property type="entry name" value="NAD(P)-binding Rossmann-fold domains"/>
    <property type="match status" value="1"/>
</dbReference>
<feature type="domain" description="6-phosphogluconate dehydrogenase NADP-binding" evidence="1">
    <location>
        <begin position="5"/>
        <end position="122"/>
    </location>
</feature>
<dbReference type="PANTHER" id="PTHR43580:SF3">
    <property type="entry name" value="6-PHOSPHOGLUCONATE DEHYDROGENASE FAMILY PROTEIN (AFU_ORTHOLOGUE AFUA_2G11600)"/>
    <property type="match status" value="1"/>
</dbReference>
<reference evidence="2" key="2">
    <citation type="journal article" date="2023" name="IMA Fungus">
        <title>Comparative genomic study of the Penicillium genus elucidates a diverse pangenome and 15 lateral gene transfer events.</title>
        <authorList>
            <person name="Petersen C."/>
            <person name="Sorensen T."/>
            <person name="Nielsen M.R."/>
            <person name="Sondergaard T.E."/>
            <person name="Sorensen J.L."/>
            <person name="Fitzpatrick D.A."/>
            <person name="Frisvad J.C."/>
            <person name="Nielsen K.L."/>
        </authorList>
    </citation>
    <scope>NUCLEOTIDE SEQUENCE</scope>
    <source>
        <strain evidence="2">IBT 29677</strain>
    </source>
</reference>